<dbReference type="InterPro" id="IPR006671">
    <property type="entry name" value="Cyclin_N"/>
</dbReference>
<feature type="domain" description="Cyclin C-terminal" evidence="4">
    <location>
        <begin position="148"/>
        <end position="272"/>
    </location>
</feature>
<dbReference type="SUPFAM" id="SSF47954">
    <property type="entry name" value="Cyclin-like"/>
    <property type="match status" value="2"/>
</dbReference>
<keyword evidence="6" id="KW-1185">Reference proteome</keyword>
<keyword evidence="3" id="KW-0131">Cell cycle</keyword>
<dbReference type="Pfam" id="PF02984">
    <property type="entry name" value="Cyclin_C"/>
    <property type="match status" value="1"/>
</dbReference>
<sequence length="306" mass="34627">MEFHFDLQNPLSTSITNFPLLFHTETHQMLSKTYLQNLNVRDSNPSTIRRHILSLILYFSPKFDPFSSYLAVNYMDRFISTHSIPNGKPWIFKLVAVSCVSLALKMRKTEFSVSDFQDGDDSIIFNSAAIERTDMLILGALKWRMRSVNPLCFISFFISFFELKDQTSTQALSDRAIEIILRAQNDIKLLDFKPSIISASALVAAVQELFPLQLPCFINTVSSCGYVNKENLFKCYNLMKEVAAMDESAFDMASSSCTPDNVLDLLQCFSSSTSENKPISETSENADGQINRGLKRRKFGDFATNT</sequence>
<accession>A0ABR0W2D2</accession>
<dbReference type="PANTHER" id="PTHR10177">
    <property type="entry name" value="CYCLINS"/>
    <property type="match status" value="1"/>
</dbReference>
<evidence type="ECO:0000313" key="6">
    <source>
        <dbReference type="Proteomes" id="UP001318860"/>
    </source>
</evidence>
<evidence type="ECO:0000256" key="1">
    <source>
        <dbReference type="ARBA" id="ARBA00022618"/>
    </source>
</evidence>
<protein>
    <recommendedName>
        <fullName evidence="4">Cyclin C-terminal domain-containing protein</fullName>
    </recommendedName>
</protein>
<reference evidence="5 6" key="1">
    <citation type="journal article" date="2021" name="Comput. Struct. Biotechnol. J.">
        <title>De novo genome assembly of the potent medicinal plant Rehmannia glutinosa using nanopore technology.</title>
        <authorList>
            <person name="Ma L."/>
            <person name="Dong C."/>
            <person name="Song C."/>
            <person name="Wang X."/>
            <person name="Zheng X."/>
            <person name="Niu Y."/>
            <person name="Chen S."/>
            <person name="Feng W."/>
        </authorList>
    </citation>
    <scope>NUCLEOTIDE SEQUENCE [LARGE SCALE GENOMIC DNA]</scope>
    <source>
        <strain evidence="5">DH-2019</strain>
    </source>
</reference>
<gene>
    <name evidence="5" type="ORF">DH2020_025117</name>
</gene>
<dbReference type="SMART" id="SM01332">
    <property type="entry name" value="Cyclin_C"/>
    <property type="match status" value="1"/>
</dbReference>
<dbReference type="Gene3D" id="1.10.472.10">
    <property type="entry name" value="Cyclin-like"/>
    <property type="match status" value="2"/>
</dbReference>
<name>A0ABR0W2D2_REHGL</name>
<dbReference type="Proteomes" id="UP001318860">
    <property type="component" value="Unassembled WGS sequence"/>
</dbReference>
<organism evidence="5 6">
    <name type="scientific">Rehmannia glutinosa</name>
    <name type="common">Chinese foxglove</name>
    <dbReference type="NCBI Taxonomy" id="99300"/>
    <lineage>
        <taxon>Eukaryota</taxon>
        <taxon>Viridiplantae</taxon>
        <taxon>Streptophyta</taxon>
        <taxon>Embryophyta</taxon>
        <taxon>Tracheophyta</taxon>
        <taxon>Spermatophyta</taxon>
        <taxon>Magnoliopsida</taxon>
        <taxon>eudicotyledons</taxon>
        <taxon>Gunneridae</taxon>
        <taxon>Pentapetalae</taxon>
        <taxon>asterids</taxon>
        <taxon>lamiids</taxon>
        <taxon>Lamiales</taxon>
        <taxon>Orobanchaceae</taxon>
        <taxon>Rehmannieae</taxon>
        <taxon>Rehmannia</taxon>
    </lineage>
</organism>
<evidence type="ECO:0000313" key="5">
    <source>
        <dbReference type="EMBL" id="KAK6141144.1"/>
    </source>
</evidence>
<dbReference type="CDD" id="cd20544">
    <property type="entry name" value="CYCLIN_AtCycD-like_rpt2"/>
    <property type="match status" value="1"/>
</dbReference>
<dbReference type="InterPro" id="IPR036915">
    <property type="entry name" value="Cyclin-like_sf"/>
</dbReference>
<evidence type="ECO:0000256" key="3">
    <source>
        <dbReference type="ARBA" id="ARBA00023306"/>
    </source>
</evidence>
<keyword evidence="1" id="KW-0132">Cell division</keyword>
<keyword evidence="2" id="KW-0195">Cyclin</keyword>
<proteinExistence type="predicted"/>
<dbReference type="InterPro" id="IPR004367">
    <property type="entry name" value="Cyclin_C-dom"/>
</dbReference>
<comment type="caution">
    <text evidence="5">The sequence shown here is derived from an EMBL/GenBank/DDBJ whole genome shotgun (WGS) entry which is preliminary data.</text>
</comment>
<evidence type="ECO:0000256" key="2">
    <source>
        <dbReference type="ARBA" id="ARBA00023127"/>
    </source>
</evidence>
<evidence type="ECO:0000259" key="4">
    <source>
        <dbReference type="SMART" id="SM01332"/>
    </source>
</evidence>
<dbReference type="Pfam" id="PF00134">
    <property type="entry name" value="Cyclin_N"/>
    <property type="match status" value="1"/>
</dbReference>
<dbReference type="InterPro" id="IPR039361">
    <property type="entry name" value="Cyclin"/>
</dbReference>
<dbReference type="EMBL" id="JABTTQ020000176">
    <property type="protein sequence ID" value="KAK6141144.1"/>
    <property type="molecule type" value="Genomic_DNA"/>
</dbReference>